<name>A0A392TGA9_9FABA</name>
<comment type="caution">
    <text evidence="1">The sequence shown here is derived from an EMBL/GenBank/DDBJ whole genome shotgun (WGS) entry which is preliminary data.</text>
</comment>
<evidence type="ECO:0000313" key="1">
    <source>
        <dbReference type="EMBL" id="MCI60199.1"/>
    </source>
</evidence>
<sequence>MKKRVSGFATSRLATQGDIEAVKNGFSGDKRRKAATKLAWCRLATSGENGGSKRTRVSKPIGG</sequence>
<reference evidence="1 2" key="1">
    <citation type="journal article" date="2018" name="Front. Plant Sci.">
        <title>Red Clover (Trifolium pratense) and Zigzag Clover (T. medium) - A Picture of Genomic Similarities and Differences.</title>
        <authorList>
            <person name="Dluhosova J."/>
            <person name="Istvanek J."/>
            <person name="Nedelnik J."/>
            <person name="Repkova J."/>
        </authorList>
    </citation>
    <scope>NUCLEOTIDE SEQUENCE [LARGE SCALE GENOMIC DNA]</scope>
    <source>
        <strain evidence="2">cv. 10/8</strain>
        <tissue evidence="1">Leaf</tissue>
    </source>
</reference>
<feature type="non-terminal residue" evidence="1">
    <location>
        <position position="63"/>
    </location>
</feature>
<organism evidence="1 2">
    <name type="scientific">Trifolium medium</name>
    <dbReference type="NCBI Taxonomy" id="97028"/>
    <lineage>
        <taxon>Eukaryota</taxon>
        <taxon>Viridiplantae</taxon>
        <taxon>Streptophyta</taxon>
        <taxon>Embryophyta</taxon>
        <taxon>Tracheophyta</taxon>
        <taxon>Spermatophyta</taxon>
        <taxon>Magnoliopsida</taxon>
        <taxon>eudicotyledons</taxon>
        <taxon>Gunneridae</taxon>
        <taxon>Pentapetalae</taxon>
        <taxon>rosids</taxon>
        <taxon>fabids</taxon>
        <taxon>Fabales</taxon>
        <taxon>Fabaceae</taxon>
        <taxon>Papilionoideae</taxon>
        <taxon>50 kb inversion clade</taxon>
        <taxon>NPAAA clade</taxon>
        <taxon>Hologalegina</taxon>
        <taxon>IRL clade</taxon>
        <taxon>Trifolieae</taxon>
        <taxon>Trifolium</taxon>
    </lineage>
</organism>
<dbReference type="AlphaFoldDB" id="A0A392TGA9"/>
<protein>
    <submittedName>
        <fullName evidence="1">Uncharacterized protein</fullName>
    </submittedName>
</protein>
<accession>A0A392TGA9</accession>
<evidence type="ECO:0000313" key="2">
    <source>
        <dbReference type="Proteomes" id="UP000265520"/>
    </source>
</evidence>
<keyword evidence="2" id="KW-1185">Reference proteome</keyword>
<dbReference type="EMBL" id="LXQA010577278">
    <property type="protein sequence ID" value="MCI60199.1"/>
    <property type="molecule type" value="Genomic_DNA"/>
</dbReference>
<proteinExistence type="predicted"/>
<dbReference type="Proteomes" id="UP000265520">
    <property type="component" value="Unassembled WGS sequence"/>
</dbReference>